<evidence type="ECO:0000313" key="3">
    <source>
        <dbReference type="Proteomes" id="UP001202244"/>
    </source>
</evidence>
<protein>
    <recommendedName>
        <fullName evidence="4">Integral membrane protein</fullName>
    </recommendedName>
</protein>
<feature type="transmembrane region" description="Helical" evidence="1">
    <location>
        <begin position="183"/>
        <end position="207"/>
    </location>
</feature>
<sequence length="618" mass="65044">MHVSDQIPFAHPRSAASRFAAQAARTGVPTYVLVVPFHTALDARELLDAVHRELDRRGLYVMVDGTSGDEVEAAAHGVSVPAEDAARAAEWEMPSDATALDVFTRFVDIVGLSGAKAAARASEAEERRLVDEKRPEPFYTARETRSVNSGVAGALAGGVPLLVLAVGCTVYRRRHRGHGRGILGYGVPLGCAVGAAVLVHAGAVAFAQGEKAVPSARPTAHDLQLRADRVAEGLRRGPVYQDPESPAALDGSHLTAVRERLSALEVPARLVVLPALAKEDESGGDADLFLQRLHKSFGEDGLYILAGGDGFDGYEVTVANWGVKLAAKELDDYGEWIRYGPEDSDEEPALGRRITALARHIEGVPQGPPGHPEDAGRVDEPADTSLPPIDSGAYRPAAGGAAGLVLAGWGALAARRRIRQGGRLTASLPWVPAARAAPEAGGRDAPSRPRRRWLRRTAGRELEELAAAFDAAEGRLDKAARGHVWACLDAAVLLLDRQGDGRIDADADTGDLAAALALVRAGRAALGVGGRHAVRRRLCSVNPLHGTHEPAKGAGGCAACRTAATGSERARGLLLPGTDGAPVPYRESPGPLGRAATSEVRHLIHHVRERFHVSDVSG</sequence>
<name>A0ABY3XVJ9_9ACTN</name>
<dbReference type="RefSeq" id="WP_242753285.1">
    <property type="nucleotide sequence ID" value="NZ_CP093846.1"/>
</dbReference>
<reference evidence="2 3" key="1">
    <citation type="journal article" date="2023" name="Microbiol. Spectr.">
        <title>Synergy between Genome Mining, Metabolomics, and Bioinformatics Uncovers Antibacterial Chlorinated Carbazole Alkaloids and Their Biosynthetic Gene Cluster from Streptomyces tubbatahanensis sp. nov., a Novel Actinomycete Isolated from Sulu Sea, Philippines.</title>
        <authorList>
            <person name="Tenebro C.P."/>
            <person name="Trono D.J.V.L."/>
            <person name="Balida L.A.P."/>
            <person name="Bayog L.K.A."/>
            <person name="Bruna J.R."/>
            <person name="Sabido E.M."/>
            <person name="Caspe D.P.C."/>
            <person name="de Los Santos E.L.C."/>
            <person name="Saludes J.P."/>
            <person name="Dalisay D.S."/>
        </authorList>
    </citation>
    <scope>NUCLEOTIDE SEQUENCE [LARGE SCALE GENOMIC DNA]</scope>
    <source>
        <strain evidence="2 3">DSD3025</strain>
    </source>
</reference>
<keyword evidence="1" id="KW-1133">Transmembrane helix</keyword>
<evidence type="ECO:0000313" key="2">
    <source>
        <dbReference type="EMBL" id="UNS98373.1"/>
    </source>
</evidence>
<accession>A0ABY3XVJ9</accession>
<evidence type="ECO:0000256" key="1">
    <source>
        <dbReference type="SAM" id="Phobius"/>
    </source>
</evidence>
<keyword evidence="3" id="KW-1185">Reference proteome</keyword>
<evidence type="ECO:0008006" key="4">
    <source>
        <dbReference type="Google" id="ProtNLM"/>
    </source>
</evidence>
<keyword evidence="1" id="KW-0472">Membrane</keyword>
<organism evidence="2 3">
    <name type="scientific">Streptomyces tubbatahanensis</name>
    <dbReference type="NCBI Taxonomy" id="2923272"/>
    <lineage>
        <taxon>Bacteria</taxon>
        <taxon>Bacillati</taxon>
        <taxon>Actinomycetota</taxon>
        <taxon>Actinomycetes</taxon>
        <taxon>Kitasatosporales</taxon>
        <taxon>Streptomycetaceae</taxon>
        <taxon>Streptomyces</taxon>
    </lineage>
</organism>
<feature type="transmembrane region" description="Helical" evidence="1">
    <location>
        <begin position="151"/>
        <end position="171"/>
    </location>
</feature>
<proteinExistence type="predicted"/>
<dbReference type="EMBL" id="CP093846">
    <property type="protein sequence ID" value="UNS98373.1"/>
    <property type="molecule type" value="Genomic_DNA"/>
</dbReference>
<keyword evidence="1" id="KW-0812">Transmembrane</keyword>
<gene>
    <name evidence="2" type="ORF">MMF93_19380</name>
</gene>
<dbReference type="Proteomes" id="UP001202244">
    <property type="component" value="Chromosome"/>
</dbReference>